<evidence type="ECO:0000259" key="1">
    <source>
        <dbReference type="PROSITE" id="PS51831"/>
    </source>
</evidence>
<evidence type="ECO:0000313" key="2">
    <source>
        <dbReference type="EMBL" id="PTM58409.1"/>
    </source>
</evidence>
<comment type="caution">
    <text evidence="2">The sequence shown here is derived from an EMBL/GenBank/DDBJ whole genome shotgun (WGS) entry which is preliminary data.</text>
</comment>
<dbReference type="PROSITE" id="PS51831">
    <property type="entry name" value="HD"/>
    <property type="match status" value="1"/>
</dbReference>
<dbReference type="InterPro" id="IPR050135">
    <property type="entry name" value="dGTPase-like"/>
</dbReference>
<protein>
    <recommendedName>
        <fullName evidence="1">HD domain-containing protein</fullName>
    </recommendedName>
</protein>
<organism evidence="2 3">
    <name type="scientific">Desmospora activa DSM 45169</name>
    <dbReference type="NCBI Taxonomy" id="1121389"/>
    <lineage>
        <taxon>Bacteria</taxon>
        <taxon>Bacillati</taxon>
        <taxon>Bacillota</taxon>
        <taxon>Bacilli</taxon>
        <taxon>Bacillales</taxon>
        <taxon>Thermoactinomycetaceae</taxon>
        <taxon>Desmospora</taxon>
    </lineage>
</organism>
<feature type="domain" description="HD" evidence="1">
    <location>
        <begin position="47"/>
        <end position="148"/>
    </location>
</feature>
<keyword evidence="3" id="KW-1185">Reference proteome</keyword>
<dbReference type="Proteomes" id="UP000241639">
    <property type="component" value="Unassembled WGS sequence"/>
</dbReference>
<dbReference type="InterPro" id="IPR006674">
    <property type="entry name" value="HD_domain"/>
</dbReference>
<dbReference type="EMBL" id="PZZP01000001">
    <property type="protein sequence ID" value="PTM58409.1"/>
    <property type="molecule type" value="Genomic_DNA"/>
</dbReference>
<accession>A0A2T4Z951</accession>
<proteinExistence type="predicted"/>
<dbReference type="PANTHER" id="PTHR11373:SF41">
    <property type="entry name" value="METAL-DEPENDENT PHOSPHOHYDROLASE"/>
    <property type="match status" value="1"/>
</dbReference>
<evidence type="ECO:0000313" key="3">
    <source>
        <dbReference type="Proteomes" id="UP000241639"/>
    </source>
</evidence>
<dbReference type="SUPFAM" id="SSF109604">
    <property type="entry name" value="HD-domain/PDEase-like"/>
    <property type="match status" value="1"/>
</dbReference>
<gene>
    <name evidence="2" type="ORF">C8J48_0992</name>
</gene>
<name>A0A2T4Z951_9BACL</name>
<dbReference type="AlphaFoldDB" id="A0A2T4Z951"/>
<dbReference type="Pfam" id="PF01966">
    <property type="entry name" value="HD"/>
    <property type="match status" value="1"/>
</dbReference>
<dbReference type="PANTHER" id="PTHR11373">
    <property type="entry name" value="DEOXYNUCLEOSIDE TRIPHOSPHATE TRIPHOSPHOHYDROLASE"/>
    <property type="match status" value="1"/>
</dbReference>
<reference evidence="2 3" key="1">
    <citation type="submission" date="2018-04" db="EMBL/GenBank/DDBJ databases">
        <title>Genomic Encyclopedia of Archaeal and Bacterial Type Strains, Phase II (KMG-II): from individual species to whole genera.</title>
        <authorList>
            <person name="Goeker M."/>
        </authorList>
    </citation>
    <scope>NUCLEOTIDE SEQUENCE [LARGE SCALE GENOMIC DNA]</scope>
    <source>
        <strain evidence="2 3">DSM 45169</strain>
    </source>
</reference>
<sequence length="323" mass="37133">MQDPLYGTVEVEPVMAALLHTPPLQRLERVHQAGAAALLQPKWNVTRLEHSIGVMLLIRRLGGSLPEQAAALLHDVSHTAFSHLVDQVLDHPDEDYHEKQLERVIKHPAIEEAIAPMGWKVEDLLPLERWSILEQPAPDLCADRIDYTLRDQYHYGGLSLHEIHAFLEMLTLVQGRIAVRSLAWAEWFVDAYYREVVHFFLDPKNVYANDRLSTVLRQAMVEGVITEDDWMKTDQKLLQQVKDRGGEALLRDLSEIRPGIRLQISHPDDNWDIHFKQKVRWVDPLVISKNGDIVRASQLSTKIRNQTQEAIERMKAGVYVRIV</sequence>
<dbReference type="Gene3D" id="1.10.3210.10">
    <property type="entry name" value="Hypothetical protein af1432"/>
    <property type="match status" value="1"/>
</dbReference>
<dbReference type="GO" id="GO:0008832">
    <property type="term" value="F:dGTPase activity"/>
    <property type="evidence" value="ECO:0007669"/>
    <property type="project" value="TreeGrafter"/>
</dbReference>
<dbReference type="CDD" id="cd00077">
    <property type="entry name" value="HDc"/>
    <property type="match status" value="1"/>
</dbReference>
<dbReference type="SMART" id="SM00471">
    <property type="entry name" value="HDc"/>
    <property type="match status" value="1"/>
</dbReference>
<dbReference type="InterPro" id="IPR003607">
    <property type="entry name" value="HD/PDEase_dom"/>
</dbReference>
<dbReference type="GO" id="GO:0006203">
    <property type="term" value="P:dGTP catabolic process"/>
    <property type="evidence" value="ECO:0007669"/>
    <property type="project" value="TreeGrafter"/>
</dbReference>